<dbReference type="PROSITE" id="PS00075">
    <property type="entry name" value="DHFR_1"/>
    <property type="match status" value="1"/>
</dbReference>
<dbReference type="FunFam" id="3.30.572.10:FF:000019">
    <property type="entry name" value="Bifunctional dihydrofolate reductase-thymidylate synthase 2"/>
    <property type="match status" value="1"/>
</dbReference>
<dbReference type="GO" id="GO:0005829">
    <property type="term" value="C:cytosol"/>
    <property type="evidence" value="ECO:0007669"/>
    <property type="project" value="TreeGrafter"/>
</dbReference>
<dbReference type="PANTHER" id="PTHR11548:SF2">
    <property type="entry name" value="THYMIDYLATE SYNTHASE"/>
    <property type="match status" value="1"/>
</dbReference>
<evidence type="ECO:0000256" key="6">
    <source>
        <dbReference type="ARBA" id="ARBA00024992"/>
    </source>
</evidence>
<gene>
    <name evidence="8" type="ORF">QJS10_CPB12g00056</name>
</gene>
<dbReference type="GO" id="GO:0006231">
    <property type="term" value="P:dTMP biosynthetic process"/>
    <property type="evidence" value="ECO:0007669"/>
    <property type="project" value="InterPro"/>
</dbReference>
<evidence type="ECO:0000256" key="2">
    <source>
        <dbReference type="ARBA" id="ARBA00022603"/>
    </source>
</evidence>
<accession>A0AAV9DNW7</accession>
<dbReference type="SUPFAM" id="SSF55831">
    <property type="entry name" value="Thymidylate synthase/dCMP hydroxymethylase"/>
    <property type="match status" value="1"/>
</dbReference>
<keyword evidence="5" id="KW-0560">Oxidoreductase</keyword>
<dbReference type="InterPro" id="IPR017925">
    <property type="entry name" value="DHFR_CS"/>
</dbReference>
<dbReference type="PANTHER" id="PTHR11548">
    <property type="entry name" value="THYMIDYLATE SYNTHASE 1"/>
    <property type="match status" value="1"/>
</dbReference>
<dbReference type="InterPro" id="IPR024072">
    <property type="entry name" value="DHFR-like_dom_sf"/>
</dbReference>
<keyword evidence="1" id="KW-0554">One-carbon metabolism</keyword>
<reference evidence="8" key="1">
    <citation type="journal article" date="2023" name="Nat. Commun.">
        <title>Diploid and tetraploid genomes of Acorus and the evolution of monocots.</title>
        <authorList>
            <person name="Ma L."/>
            <person name="Liu K.W."/>
            <person name="Li Z."/>
            <person name="Hsiao Y.Y."/>
            <person name="Qi Y."/>
            <person name="Fu T."/>
            <person name="Tang G.D."/>
            <person name="Zhang D."/>
            <person name="Sun W.H."/>
            <person name="Liu D.K."/>
            <person name="Li Y."/>
            <person name="Chen G.Z."/>
            <person name="Liu X.D."/>
            <person name="Liao X.Y."/>
            <person name="Jiang Y.T."/>
            <person name="Yu X."/>
            <person name="Hao Y."/>
            <person name="Huang J."/>
            <person name="Zhao X.W."/>
            <person name="Ke S."/>
            <person name="Chen Y.Y."/>
            <person name="Wu W.L."/>
            <person name="Hsu J.L."/>
            <person name="Lin Y.F."/>
            <person name="Huang M.D."/>
            <person name="Li C.Y."/>
            <person name="Huang L."/>
            <person name="Wang Z.W."/>
            <person name="Zhao X."/>
            <person name="Zhong W.Y."/>
            <person name="Peng D.H."/>
            <person name="Ahmad S."/>
            <person name="Lan S."/>
            <person name="Zhang J.S."/>
            <person name="Tsai W.C."/>
            <person name="Van de Peer Y."/>
            <person name="Liu Z.J."/>
        </authorList>
    </citation>
    <scope>NUCLEOTIDE SEQUENCE</scope>
    <source>
        <strain evidence="8">CP</strain>
    </source>
</reference>
<dbReference type="GO" id="GO:0004146">
    <property type="term" value="F:dihydrofolate reductase activity"/>
    <property type="evidence" value="ECO:0007669"/>
    <property type="project" value="InterPro"/>
</dbReference>
<organism evidence="8 9">
    <name type="scientific">Acorus calamus</name>
    <name type="common">Sweet flag</name>
    <dbReference type="NCBI Taxonomy" id="4465"/>
    <lineage>
        <taxon>Eukaryota</taxon>
        <taxon>Viridiplantae</taxon>
        <taxon>Streptophyta</taxon>
        <taxon>Embryophyta</taxon>
        <taxon>Tracheophyta</taxon>
        <taxon>Spermatophyta</taxon>
        <taxon>Magnoliopsida</taxon>
        <taxon>Liliopsida</taxon>
        <taxon>Acoraceae</taxon>
        <taxon>Acorus</taxon>
    </lineage>
</organism>
<dbReference type="InterPro" id="IPR045097">
    <property type="entry name" value="Thymidate_synth/dCMP_Mease"/>
</dbReference>
<evidence type="ECO:0000256" key="1">
    <source>
        <dbReference type="ARBA" id="ARBA00022563"/>
    </source>
</evidence>
<dbReference type="InterPro" id="IPR036926">
    <property type="entry name" value="Thymidate_synth/dCMP_Mease_sf"/>
</dbReference>
<keyword evidence="3" id="KW-0808">Transferase</keyword>
<protein>
    <recommendedName>
        <fullName evidence="7">DHFR domain-containing protein</fullName>
    </recommendedName>
</protein>
<dbReference type="InterPro" id="IPR001796">
    <property type="entry name" value="DHFR_dom"/>
</dbReference>
<dbReference type="GO" id="GO:0032259">
    <property type="term" value="P:methylation"/>
    <property type="evidence" value="ECO:0007669"/>
    <property type="project" value="UniProtKB-KW"/>
</dbReference>
<dbReference type="CDD" id="cd00351">
    <property type="entry name" value="TS_Pyrimidine_HMase"/>
    <property type="match status" value="1"/>
</dbReference>
<proteinExistence type="predicted"/>
<dbReference type="Pfam" id="PF00186">
    <property type="entry name" value="DHFR_1"/>
    <property type="match status" value="1"/>
</dbReference>
<dbReference type="CDD" id="cd00209">
    <property type="entry name" value="DHFR"/>
    <property type="match status" value="1"/>
</dbReference>
<keyword evidence="2" id="KW-0489">Methyltransferase</keyword>
<dbReference type="Gene3D" id="3.40.430.10">
    <property type="entry name" value="Dihydrofolate Reductase, subunit A"/>
    <property type="match status" value="1"/>
</dbReference>
<name>A0AAV9DNW7_ACOCL</name>
<dbReference type="PRINTS" id="PR00108">
    <property type="entry name" value="THYMDSNTHASE"/>
</dbReference>
<evidence type="ECO:0000259" key="7">
    <source>
        <dbReference type="PROSITE" id="PS51330"/>
    </source>
</evidence>
<dbReference type="GO" id="GO:0046654">
    <property type="term" value="P:tetrahydrofolate biosynthetic process"/>
    <property type="evidence" value="ECO:0007669"/>
    <property type="project" value="InterPro"/>
</dbReference>
<dbReference type="InterPro" id="IPR023451">
    <property type="entry name" value="Thymidate_synth/dCMP_Mease_dom"/>
</dbReference>
<evidence type="ECO:0000256" key="3">
    <source>
        <dbReference type="ARBA" id="ARBA00022679"/>
    </source>
</evidence>
<dbReference type="PROSITE" id="PS51330">
    <property type="entry name" value="DHFR_2"/>
    <property type="match status" value="1"/>
</dbReference>
<dbReference type="GO" id="GO:0005739">
    <property type="term" value="C:mitochondrion"/>
    <property type="evidence" value="ECO:0007669"/>
    <property type="project" value="TreeGrafter"/>
</dbReference>
<evidence type="ECO:0000313" key="9">
    <source>
        <dbReference type="Proteomes" id="UP001180020"/>
    </source>
</evidence>
<dbReference type="Pfam" id="PF00303">
    <property type="entry name" value="Thymidylat_synt"/>
    <property type="match status" value="1"/>
</dbReference>
<comment type="function">
    <text evidence="6">Bifunctional enzyme. Involved in de novo dTMP biosynthesis. Key enzyme in folate metabolism. Can play two different roles depending on the source of dihydrofolate: de novo synthesis of tetrahydrofolate or recycling of the dihydrofolate released as one of the end products of the TS catalyzed reaction. Catalyzes an essential reaction for de novo glycine and purine synthesis, DNA precursor synthesis, and for the conversion of dUMP to dTMP.</text>
</comment>
<feature type="domain" description="DHFR" evidence="7">
    <location>
        <begin position="23"/>
        <end position="200"/>
    </location>
</feature>
<evidence type="ECO:0000256" key="5">
    <source>
        <dbReference type="ARBA" id="ARBA00023002"/>
    </source>
</evidence>
<sequence>MAVDGVTSDSNGSSIAQPDPQRTFQVVVAATQKMGIGKDGKLPWKLPSDLKFFKEITMGTSDPVKKNAVIMGRKTWESIPVEKRPLPGRLNVVLTRSGSFDIATAENVVMCGSMCSALELLAASPYCLSIERVYVIGGGQVLREALNAPGCDAIHITEIEADIECDTFIPPVDFSVFHPWYSSFPLVENDTRYSFVTHVRVRSSATEKDAAENGTMIDGNSVADKFEIEKFSFLPKMILEGHDEYKYLKLVQDIIIDGFKKDDRTGTGTLSKFGCQMRFNLRKSFPLLTTKRVFWRGVVEELLWFISGSTNAKRVLAVDHDSRLAAFNLVFGFRYTDMHADYTGQGFDQLMDVIDKIKNKPSDRRIILSAWNPSDLKLMALPPCHMFAQEQMANLSIYSNEP</sequence>
<dbReference type="Proteomes" id="UP001180020">
    <property type="component" value="Unassembled WGS sequence"/>
</dbReference>
<keyword evidence="9" id="KW-1185">Reference proteome</keyword>
<dbReference type="SUPFAM" id="SSF53597">
    <property type="entry name" value="Dihydrofolate reductase-like"/>
    <property type="match status" value="1"/>
</dbReference>
<dbReference type="AlphaFoldDB" id="A0AAV9DNW7"/>
<comment type="caution">
    <text evidence="8">The sequence shown here is derived from an EMBL/GenBank/DDBJ whole genome shotgun (WGS) entry which is preliminary data.</text>
</comment>
<dbReference type="Gene3D" id="3.30.572.10">
    <property type="entry name" value="Thymidylate synthase/dCMP hydroxymethylase domain"/>
    <property type="match status" value="2"/>
</dbReference>
<dbReference type="EMBL" id="JAUJYO010000012">
    <property type="protein sequence ID" value="KAK1302514.1"/>
    <property type="molecule type" value="Genomic_DNA"/>
</dbReference>
<evidence type="ECO:0000256" key="4">
    <source>
        <dbReference type="ARBA" id="ARBA00022857"/>
    </source>
</evidence>
<keyword evidence="4" id="KW-0521">NADP</keyword>
<dbReference type="InterPro" id="IPR000398">
    <property type="entry name" value="Thymidylate_synthase"/>
</dbReference>
<dbReference type="FunFam" id="3.40.430.10:FF:000003">
    <property type="entry name" value="Bifunctional dihydrofolate reductase-thymidylate synthase"/>
    <property type="match status" value="1"/>
</dbReference>
<reference evidence="8" key="2">
    <citation type="submission" date="2023-06" db="EMBL/GenBank/DDBJ databases">
        <authorList>
            <person name="Ma L."/>
            <person name="Liu K.-W."/>
            <person name="Li Z."/>
            <person name="Hsiao Y.-Y."/>
            <person name="Qi Y."/>
            <person name="Fu T."/>
            <person name="Tang G."/>
            <person name="Zhang D."/>
            <person name="Sun W.-H."/>
            <person name="Liu D.-K."/>
            <person name="Li Y."/>
            <person name="Chen G.-Z."/>
            <person name="Liu X.-D."/>
            <person name="Liao X.-Y."/>
            <person name="Jiang Y.-T."/>
            <person name="Yu X."/>
            <person name="Hao Y."/>
            <person name="Huang J."/>
            <person name="Zhao X.-W."/>
            <person name="Ke S."/>
            <person name="Chen Y.-Y."/>
            <person name="Wu W.-L."/>
            <person name="Hsu J.-L."/>
            <person name="Lin Y.-F."/>
            <person name="Huang M.-D."/>
            <person name="Li C.-Y."/>
            <person name="Huang L."/>
            <person name="Wang Z.-W."/>
            <person name="Zhao X."/>
            <person name="Zhong W.-Y."/>
            <person name="Peng D.-H."/>
            <person name="Ahmad S."/>
            <person name="Lan S."/>
            <person name="Zhang J.-S."/>
            <person name="Tsai W.-C."/>
            <person name="Van De Peer Y."/>
            <person name="Liu Z.-J."/>
        </authorList>
    </citation>
    <scope>NUCLEOTIDE SEQUENCE</scope>
    <source>
        <strain evidence="8">CP</strain>
        <tissue evidence="8">Leaves</tissue>
    </source>
</reference>
<dbReference type="GO" id="GO:0006730">
    <property type="term" value="P:one-carbon metabolic process"/>
    <property type="evidence" value="ECO:0007669"/>
    <property type="project" value="UniProtKB-KW"/>
</dbReference>
<evidence type="ECO:0000313" key="8">
    <source>
        <dbReference type="EMBL" id="KAK1302514.1"/>
    </source>
</evidence>
<dbReference type="GO" id="GO:0004799">
    <property type="term" value="F:thymidylate synthase activity"/>
    <property type="evidence" value="ECO:0007669"/>
    <property type="project" value="InterPro"/>
</dbReference>